<comment type="caution">
    <text evidence="7">The sequence shown here is derived from an EMBL/GenBank/DDBJ whole genome shotgun (WGS) entry which is preliminary data.</text>
</comment>
<evidence type="ECO:0000313" key="8">
    <source>
        <dbReference type="Proteomes" id="UP001500984"/>
    </source>
</evidence>
<dbReference type="Proteomes" id="UP001500984">
    <property type="component" value="Unassembled WGS sequence"/>
</dbReference>
<gene>
    <name evidence="7" type="ORF">GCM10009823_15760</name>
</gene>
<dbReference type="PANTHER" id="PTHR43605">
    <property type="entry name" value="ACYL-COENZYME A SYNTHETASE"/>
    <property type="match status" value="1"/>
</dbReference>
<protein>
    <submittedName>
        <fullName evidence="7">Acyl-CoA synthetase</fullName>
    </submittedName>
</protein>
<dbReference type="InterPro" id="IPR051087">
    <property type="entry name" value="Mitochondrial_ACSM"/>
</dbReference>
<evidence type="ECO:0000256" key="3">
    <source>
        <dbReference type="ARBA" id="ARBA00022741"/>
    </source>
</evidence>
<dbReference type="Pfam" id="PF13193">
    <property type="entry name" value="AMP-binding_C"/>
    <property type="match status" value="1"/>
</dbReference>
<organism evidence="7 8">
    <name type="scientific">Brevibacterium salitolerans</name>
    <dbReference type="NCBI Taxonomy" id="1403566"/>
    <lineage>
        <taxon>Bacteria</taxon>
        <taxon>Bacillati</taxon>
        <taxon>Actinomycetota</taxon>
        <taxon>Actinomycetes</taxon>
        <taxon>Micrococcales</taxon>
        <taxon>Brevibacteriaceae</taxon>
        <taxon>Brevibacterium</taxon>
    </lineage>
</organism>
<comment type="similarity">
    <text evidence="1">Belongs to the ATP-dependent AMP-binding enzyme family.</text>
</comment>
<keyword evidence="3" id="KW-0547">Nucleotide-binding</keyword>
<feature type="domain" description="AMP-dependent synthetase/ligase" evidence="5">
    <location>
        <begin position="31"/>
        <end position="353"/>
    </location>
</feature>
<sequence length="513" mass="55491">MPLPHDYVDHLLAVYAADQANVAHLLCDRHDPEAVAFTFVDDELNASPMTYGELRERSSRLATSLAARGIGLGDCVGVLLSKRPELPVTLLALARLGAVYVPLFTAFATGAVEMRMSAAKAKLVVTEPSQREKVDPLEWLPQLVTGDEFAAAEAAEPLAEPVAVGPDAPFLQLYTSGTTGKPKGVPVPVRALAAFHAYHEISLDHRADDVFWNGADPGWAYGLYYGIVGPLALGRPNILHSAQFSPESTFRLMERFGVTSFASAPTVYRALSKSGLETTARLRAASSAGEPLTADVSDWAERVLGTCVRDHYGQTEVGMMICAHWNPDAETENRPGSMGRPLPGIEAGIVDDAIAFRTDSPLLWFAGYRDAPEKTAERYSEDGEWYLTGDLGSVDEDGYFRFTSRDDDIILMAGYRIGPFDVESVLITHPAVVDVAVVGRPDPEGIRGEIAEAFVVLAPGVSGTAELGDELARLVKEQYSAHARPRRVHFVEALPKTASGKIQRYLLREGDAG</sequence>
<proteinExistence type="inferred from homology"/>
<dbReference type="InterPro" id="IPR025110">
    <property type="entry name" value="AMP-bd_C"/>
</dbReference>
<keyword evidence="8" id="KW-1185">Reference proteome</keyword>
<evidence type="ECO:0000256" key="1">
    <source>
        <dbReference type="ARBA" id="ARBA00006432"/>
    </source>
</evidence>
<accession>A0ABN2WN63</accession>
<dbReference type="InterPro" id="IPR000873">
    <property type="entry name" value="AMP-dep_synth/lig_dom"/>
</dbReference>
<name>A0ABN2WN63_9MICO</name>
<dbReference type="InterPro" id="IPR042099">
    <property type="entry name" value="ANL_N_sf"/>
</dbReference>
<dbReference type="EMBL" id="BAAAPZ010000005">
    <property type="protein sequence ID" value="GAA2095907.1"/>
    <property type="molecule type" value="Genomic_DNA"/>
</dbReference>
<dbReference type="Gene3D" id="3.40.50.12780">
    <property type="entry name" value="N-terminal domain of ligase-like"/>
    <property type="match status" value="1"/>
</dbReference>
<evidence type="ECO:0000256" key="2">
    <source>
        <dbReference type="ARBA" id="ARBA00022598"/>
    </source>
</evidence>
<dbReference type="Pfam" id="PF00501">
    <property type="entry name" value="AMP-binding"/>
    <property type="match status" value="1"/>
</dbReference>
<dbReference type="SUPFAM" id="SSF56801">
    <property type="entry name" value="Acetyl-CoA synthetase-like"/>
    <property type="match status" value="1"/>
</dbReference>
<keyword evidence="2" id="KW-0436">Ligase</keyword>
<dbReference type="InterPro" id="IPR045851">
    <property type="entry name" value="AMP-bd_C_sf"/>
</dbReference>
<dbReference type="Gene3D" id="3.30.300.30">
    <property type="match status" value="1"/>
</dbReference>
<evidence type="ECO:0000313" key="7">
    <source>
        <dbReference type="EMBL" id="GAA2095907.1"/>
    </source>
</evidence>
<keyword evidence="4" id="KW-0067">ATP-binding</keyword>
<evidence type="ECO:0000256" key="4">
    <source>
        <dbReference type="ARBA" id="ARBA00022840"/>
    </source>
</evidence>
<reference evidence="7 8" key="1">
    <citation type="journal article" date="2019" name="Int. J. Syst. Evol. Microbiol.">
        <title>The Global Catalogue of Microorganisms (GCM) 10K type strain sequencing project: providing services to taxonomists for standard genome sequencing and annotation.</title>
        <authorList>
            <consortium name="The Broad Institute Genomics Platform"/>
            <consortium name="The Broad Institute Genome Sequencing Center for Infectious Disease"/>
            <person name="Wu L."/>
            <person name="Ma J."/>
        </authorList>
    </citation>
    <scope>NUCLEOTIDE SEQUENCE [LARGE SCALE GENOMIC DNA]</scope>
    <source>
        <strain evidence="7 8">JCM 15900</strain>
    </source>
</reference>
<dbReference type="PANTHER" id="PTHR43605:SF10">
    <property type="entry name" value="ACYL-COA SYNTHETASE MEDIUM CHAIN FAMILY MEMBER 3"/>
    <property type="match status" value="1"/>
</dbReference>
<evidence type="ECO:0000259" key="6">
    <source>
        <dbReference type="Pfam" id="PF13193"/>
    </source>
</evidence>
<evidence type="ECO:0000259" key="5">
    <source>
        <dbReference type="Pfam" id="PF00501"/>
    </source>
</evidence>
<feature type="domain" description="AMP-binding enzyme C-terminal" evidence="6">
    <location>
        <begin position="422"/>
        <end position="501"/>
    </location>
</feature>
<dbReference type="RefSeq" id="WP_344336790.1">
    <property type="nucleotide sequence ID" value="NZ_BAAAPZ010000005.1"/>
</dbReference>